<evidence type="ECO:0000313" key="2">
    <source>
        <dbReference type="EMBL" id="MDR8433826.1"/>
    </source>
</evidence>
<comment type="caution">
    <text evidence="2">The sequence shown here is derived from an EMBL/GenBank/DDBJ whole genome shotgun (WGS) entry which is preliminary data.</text>
</comment>
<feature type="non-terminal residue" evidence="2">
    <location>
        <position position="92"/>
    </location>
</feature>
<sequence length="92" mass="10521">PGRTFYTHISDQYAPFHTKVVNVGVRDSTYVLDGLLYHESDLRIEEHYTDTAGFTDHVFALMHLLGFRFAPRIRDLGDTKLYIPKGDAAYDA</sequence>
<organism evidence="2">
    <name type="scientific">Acinetobacter baumannii</name>
    <dbReference type="NCBI Taxonomy" id="470"/>
    <lineage>
        <taxon>Bacteria</taxon>
        <taxon>Pseudomonadati</taxon>
        <taxon>Pseudomonadota</taxon>
        <taxon>Gammaproteobacteria</taxon>
        <taxon>Moraxellales</taxon>
        <taxon>Moraxellaceae</taxon>
        <taxon>Acinetobacter</taxon>
        <taxon>Acinetobacter calcoaceticus/baumannii complex</taxon>
    </lineage>
</organism>
<protein>
    <submittedName>
        <fullName evidence="2">Tn3 family transposase</fullName>
    </submittedName>
</protein>
<name>A0ABD5DWA3_ACIBA</name>
<dbReference type="InterPro" id="IPR002513">
    <property type="entry name" value="Tn3_Tnp_DDE_dom"/>
</dbReference>
<gene>
    <name evidence="2" type="ORF">FPK63_22595</name>
</gene>
<dbReference type="AlphaFoldDB" id="A0ABD5DWA3"/>
<dbReference type="EMBL" id="VMAF01000754">
    <property type="protein sequence ID" value="MDR8433826.1"/>
    <property type="molecule type" value="Genomic_DNA"/>
</dbReference>
<proteinExistence type="predicted"/>
<reference evidence="2" key="1">
    <citation type="submission" date="2019-07" db="EMBL/GenBank/DDBJ databases">
        <title>Biological characteristics of mucoid Acinetobacter baumannii from a general hospital in China.</title>
        <authorList>
            <person name="Hua X."/>
            <person name="Yu Y."/>
        </authorList>
    </citation>
    <scope>NUCLEOTIDE SEQUENCE</scope>
    <source>
        <strain evidence="2">N8</strain>
    </source>
</reference>
<feature type="domain" description="Tn3 transposase DDE" evidence="1">
    <location>
        <begin position="1"/>
        <end position="91"/>
    </location>
</feature>
<dbReference type="Pfam" id="PF01526">
    <property type="entry name" value="DDE_Tnp_Tn3"/>
    <property type="match status" value="1"/>
</dbReference>
<evidence type="ECO:0000259" key="1">
    <source>
        <dbReference type="Pfam" id="PF01526"/>
    </source>
</evidence>
<feature type="non-terminal residue" evidence="2">
    <location>
        <position position="1"/>
    </location>
</feature>
<accession>A0ABD5DWA3</accession>